<name>A0A811UX24_CERCA</name>
<feature type="region of interest" description="Disordered" evidence="1">
    <location>
        <begin position="436"/>
        <end position="459"/>
    </location>
</feature>
<feature type="compositionally biased region" description="Low complexity" evidence="1">
    <location>
        <begin position="182"/>
        <end position="201"/>
    </location>
</feature>
<dbReference type="OrthoDB" id="10264149at2759"/>
<feature type="compositionally biased region" description="Low complexity" evidence="1">
    <location>
        <begin position="233"/>
        <end position="251"/>
    </location>
</feature>
<feature type="compositionally biased region" description="Polar residues" evidence="1">
    <location>
        <begin position="223"/>
        <end position="232"/>
    </location>
</feature>
<keyword evidence="3" id="KW-1185">Reference proteome</keyword>
<evidence type="ECO:0000313" key="2">
    <source>
        <dbReference type="EMBL" id="CAD7003739.1"/>
    </source>
</evidence>
<proteinExistence type="predicted"/>
<feature type="compositionally biased region" description="Polar residues" evidence="1">
    <location>
        <begin position="151"/>
        <end position="163"/>
    </location>
</feature>
<evidence type="ECO:0000256" key="1">
    <source>
        <dbReference type="SAM" id="MobiDB-lite"/>
    </source>
</evidence>
<feature type="compositionally biased region" description="Polar residues" evidence="1">
    <location>
        <begin position="450"/>
        <end position="459"/>
    </location>
</feature>
<sequence length="459" mass="46455">MNSVISAFKTKKNTGNSAAASDKTATSSNTLSVANVVSAKKKAAAISAQDNGYQYLRHIREIESATKMLSPVVVVDDFRPPCVDVVDHAPATVRLLDTTLPASDYNMNGGAKCATLNGGGVVRMCTTTTSTVANLENGNCNEANSTSNIPASKTALTNGQTFSPPTPGSPLLDGDDDESEHSNAACTSSSSEHSNSTVVHSPTSVTRAGTGTTVVAHTQQQQPSPAKSLRSNSSTSSSSSSTSATSSASSTSATSSIATAAICNSGLSSCSSSTSCDVTTLANNTASPHNSTLTLSSTTSNGTGCSGDAADVAVAPHSPTDQLINNSSATDEDYVPAFLKSAPVTLPIIMPNGNSSLASMPPHFQGYGMNGGCVGVGVGMCGGTPVNSASTTPKHVRYPKPRLSLSRFINHSMPSVHGRPNLSVAGGAATAIAAAGGAAGTNPPKRISTHQRNLSLDFR</sequence>
<comment type="caution">
    <text evidence="2">The sequence shown here is derived from an EMBL/GenBank/DDBJ whole genome shotgun (WGS) entry which is preliminary data.</text>
</comment>
<dbReference type="EMBL" id="CAJHJT010000034">
    <property type="protein sequence ID" value="CAD7003739.1"/>
    <property type="molecule type" value="Genomic_DNA"/>
</dbReference>
<evidence type="ECO:0000313" key="3">
    <source>
        <dbReference type="Proteomes" id="UP000606786"/>
    </source>
</evidence>
<organism evidence="2 3">
    <name type="scientific">Ceratitis capitata</name>
    <name type="common">Mediterranean fruit fly</name>
    <name type="synonym">Tephritis capitata</name>
    <dbReference type="NCBI Taxonomy" id="7213"/>
    <lineage>
        <taxon>Eukaryota</taxon>
        <taxon>Metazoa</taxon>
        <taxon>Ecdysozoa</taxon>
        <taxon>Arthropoda</taxon>
        <taxon>Hexapoda</taxon>
        <taxon>Insecta</taxon>
        <taxon>Pterygota</taxon>
        <taxon>Neoptera</taxon>
        <taxon>Endopterygota</taxon>
        <taxon>Diptera</taxon>
        <taxon>Brachycera</taxon>
        <taxon>Muscomorpha</taxon>
        <taxon>Tephritoidea</taxon>
        <taxon>Tephritidae</taxon>
        <taxon>Ceratitis</taxon>
        <taxon>Ceratitis</taxon>
    </lineage>
</organism>
<accession>A0A811UX24</accession>
<protein>
    <submittedName>
        <fullName evidence="2">(Mediterranean fruit fly) hypothetical protein</fullName>
    </submittedName>
</protein>
<feature type="region of interest" description="Disordered" evidence="1">
    <location>
        <begin position="151"/>
        <end position="251"/>
    </location>
</feature>
<feature type="compositionally biased region" description="Low complexity" evidence="1">
    <location>
        <begin position="208"/>
        <end position="222"/>
    </location>
</feature>
<reference evidence="2" key="1">
    <citation type="submission" date="2020-11" db="EMBL/GenBank/DDBJ databases">
        <authorList>
            <person name="Whitehead M."/>
        </authorList>
    </citation>
    <scope>NUCLEOTIDE SEQUENCE</scope>
    <source>
        <strain evidence="2">EGII</strain>
    </source>
</reference>
<dbReference type="Proteomes" id="UP000606786">
    <property type="component" value="Unassembled WGS sequence"/>
</dbReference>
<gene>
    <name evidence="2" type="ORF">CCAP1982_LOCUS12175</name>
</gene>
<dbReference type="AlphaFoldDB" id="A0A811UX24"/>